<protein>
    <submittedName>
        <fullName evidence="1">Rpl20</fullName>
    </submittedName>
</protein>
<evidence type="ECO:0000313" key="1">
    <source>
        <dbReference type="EMBL" id="AXP85365.1"/>
    </source>
</evidence>
<proteinExistence type="predicted"/>
<reference evidence="1" key="1">
    <citation type="submission" date="2018-05" db="EMBL/GenBank/DDBJ databases">
        <title>A widespread coral-associated apicomplexan with an unusual plastid.</title>
        <authorList>
            <person name="Kwong W.K."/>
            <person name="Keeling P.J."/>
        </authorList>
    </citation>
    <scope>NUCLEOTIDE SEQUENCE</scope>
</reference>
<name>A0A346KN74_9APIC</name>
<dbReference type="EMBL" id="MH304845">
    <property type="protein sequence ID" value="AXP85365.1"/>
    <property type="molecule type" value="Genomic_DNA"/>
</dbReference>
<sequence>MITKIHFIKGYKNKKNSISKSTLQKRLTAGSSSYKDRKKTYKYIIQPLPTVNKLYKSKELPYNINKSFLTKLHLNSLNLNSQKLLLHHPSYSLIYELYKRNLTKKDLNLIPFLLLYLF</sequence>
<accession>A0A346KN74</accession>
<organism evidence="1">
    <name type="scientific">Apicomplexa sp. WK-2018_Corallicola</name>
    <dbReference type="NCBI Taxonomy" id="2304055"/>
    <lineage>
        <taxon>Eukaryota</taxon>
        <taxon>Sar</taxon>
        <taxon>Alveolata</taxon>
        <taxon>Apicomplexa</taxon>
    </lineage>
</organism>
<gene>
    <name evidence="1" type="primary">rpl20</name>
</gene>
<dbReference type="AlphaFoldDB" id="A0A346KN74"/>